<name>A0ABZ0Q2X5_9LACO</name>
<evidence type="ECO:0000256" key="6">
    <source>
        <dbReference type="SAM" id="Phobius"/>
    </source>
</evidence>
<dbReference type="RefSeq" id="WP_057773634.1">
    <property type="nucleotide sequence ID" value="NZ_BBIM01000030.1"/>
</dbReference>
<feature type="coiled-coil region" evidence="5">
    <location>
        <begin position="68"/>
        <end position="102"/>
    </location>
</feature>
<evidence type="ECO:0000256" key="5">
    <source>
        <dbReference type="SAM" id="Coils"/>
    </source>
</evidence>
<evidence type="ECO:0000313" key="9">
    <source>
        <dbReference type="Proteomes" id="UP001302696"/>
    </source>
</evidence>
<dbReference type="EMBL" id="CP104778">
    <property type="protein sequence ID" value="WPC20958.1"/>
    <property type="molecule type" value="Genomic_DNA"/>
</dbReference>
<keyword evidence="5" id="KW-0175">Coiled coil</keyword>
<evidence type="ECO:0000259" key="7">
    <source>
        <dbReference type="Pfam" id="PF06305"/>
    </source>
</evidence>
<proteinExistence type="predicted"/>
<evidence type="ECO:0000256" key="2">
    <source>
        <dbReference type="ARBA" id="ARBA00022692"/>
    </source>
</evidence>
<evidence type="ECO:0000256" key="4">
    <source>
        <dbReference type="ARBA" id="ARBA00023136"/>
    </source>
</evidence>
<organism evidence="8 9">
    <name type="scientific">Pediococcus inopinatus</name>
    <dbReference type="NCBI Taxonomy" id="114090"/>
    <lineage>
        <taxon>Bacteria</taxon>
        <taxon>Bacillati</taxon>
        <taxon>Bacillota</taxon>
        <taxon>Bacilli</taxon>
        <taxon>Lactobacillales</taxon>
        <taxon>Lactobacillaceae</taxon>
        <taxon>Pediococcus</taxon>
    </lineage>
</organism>
<feature type="domain" description="Lipopolysaccharide assembly protein A" evidence="7">
    <location>
        <begin position="24"/>
        <end position="89"/>
    </location>
</feature>
<keyword evidence="3 6" id="KW-1133">Transmembrane helix</keyword>
<keyword evidence="9" id="KW-1185">Reference proteome</keyword>
<dbReference type="PANTHER" id="PTHR41335:SF1">
    <property type="entry name" value="MEMBRANE PROTEIN"/>
    <property type="match status" value="1"/>
</dbReference>
<gene>
    <name evidence="8" type="ORF">N6G96_06565</name>
</gene>
<dbReference type="Proteomes" id="UP001302696">
    <property type="component" value="Chromosome"/>
</dbReference>
<reference evidence="9" key="1">
    <citation type="submission" date="2024-06" db="EMBL/GenBank/DDBJ databases">
        <authorList>
            <person name="Chang H.C."/>
            <person name="Mun S.Y."/>
        </authorList>
    </citation>
    <scope>NUCLEOTIDE SEQUENCE [LARGE SCALE GENOMIC DNA]</scope>
    <source>
        <strain evidence="9">KT1</strain>
    </source>
</reference>
<keyword evidence="2 6" id="KW-0812">Transmembrane</keyword>
<feature type="transmembrane region" description="Helical" evidence="6">
    <location>
        <begin position="37"/>
        <end position="59"/>
    </location>
</feature>
<keyword evidence="1" id="KW-1003">Cell membrane</keyword>
<keyword evidence="4 6" id="KW-0472">Membrane</keyword>
<dbReference type="Pfam" id="PF06305">
    <property type="entry name" value="LapA_dom"/>
    <property type="match status" value="1"/>
</dbReference>
<accession>A0ABZ0Q2X5</accession>
<evidence type="ECO:0000256" key="3">
    <source>
        <dbReference type="ARBA" id="ARBA00022989"/>
    </source>
</evidence>
<protein>
    <submittedName>
        <fullName evidence="8">LapA family protein</fullName>
    </submittedName>
</protein>
<evidence type="ECO:0000313" key="8">
    <source>
        <dbReference type="EMBL" id="WPC20958.1"/>
    </source>
</evidence>
<sequence length="113" mass="12744">MKNQWRVIIILILVLLVAAFAVVNVSEVPISLLFTTVHWPLVLVILVSLVAGALITFLVSMGTIMTQKREHRNEIDVATKEIDELREENAALKRRVNNVSSENGQQNQKIEEL</sequence>
<evidence type="ECO:0000256" key="1">
    <source>
        <dbReference type="ARBA" id="ARBA00022475"/>
    </source>
</evidence>
<dbReference type="PANTHER" id="PTHR41335">
    <property type="entry name" value="MEMBRANE PROTEIN-RELATED"/>
    <property type="match status" value="1"/>
</dbReference>
<dbReference type="InterPro" id="IPR010445">
    <property type="entry name" value="LapA_dom"/>
</dbReference>